<dbReference type="PANTHER" id="PTHR30146">
    <property type="entry name" value="LACI-RELATED TRANSCRIPTIONAL REPRESSOR"/>
    <property type="match status" value="1"/>
</dbReference>
<dbReference type="Gene3D" id="3.40.50.2300">
    <property type="match status" value="2"/>
</dbReference>
<evidence type="ECO:0000313" key="7">
    <source>
        <dbReference type="Proteomes" id="UP001321486"/>
    </source>
</evidence>
<reference evidence="7" key="1">
    <citation type="journal article" date="2019" name="Int. J. Syst. Evol. Microbiol.">
        <title>The Global Catalogue of Microorganisms (GCM) 10K type strain sequencing project: providing services to taxonomists for standard genome sequencing and annotation.</title>
        <authorList>
            <consortium name="The Broad Institute Genomics Platform"/>
            <consortium name="The Broad Institute Genome Sequencing Center for Infectious Disease"/>
            <person name="Wu L."/>
            <person name="Ma J."/>
        </authorList>
    </citation>
    <scope>NUCLEOTIDE SEQUENCE [LARGE SCALE GENOMIC DNA]</scope>
    <source>
        <strain evidence="7">NBRC 108728</strain>
    </source>
</reference>
<gene>
    <name evidence="6" type="ORF">GCM10025867_25340</name>
</gene>
<evidence type="ECO:0000259" key="5">
    <source>
        <dbReference type="Pfam" id="PF13377"/>
    </source>
</evidence>
<evidence type="ECO:0000256" key="2">
    <source>
        <dbReference type="ARBA" id="ARBA00023015"/>
    </source>
</evidence>
<evidence type="ECO:0000313" key="6">
    <source>
        <dbReference type="EMBL" id="BDZ50293.1"/>
    </source>
</evidence>
<dbReference type="EMBL" id="AP027732">
    <property type="protein sequence ID" value="BDZ50293.1"/>
    <property type="molecule type" value="Genomic_DNA"/>
</dbReference>
<keyword evidence="1" id="KW-0678">Repressor</keyword>
<keyword evidence="7" id="KW-1185">Reference proteome</keyword>
<sequence>MLEGLLDEAGADTHVVVKASNGSVERENELIRALVEAGIAGLILLPSTTRFLPPAALELVMREFPVVVLDRSYADVPVSAVFSDNAASAQRATEYLVDLGHTRLGFVASASEVSTTSERHGGYVRAHAVRHVPLDAARQLTDLTSTLPGSVAPRAEVEAEIDRLTGFVRADPATTGYLVTEYNLAVMLREACLRAGLSVPDDVSIVCFDHPTAFSDRELFRFTHVEQDQPELGRRAVQRLLEQIGGGTGTAVAKIEVPSAFVLAESTAPARRLARHPDEG</sequence>
<proteinExistence type="predicted"/>
<dbReference type="PANTHER" id="PTHR30146:SF95">
    <property type="entry name" value="RIBOSE OPERON REPRESSOR"/>
    <property type="match status" value="1"/>
</dbReference>
<dbReference type="Pfam" id="PF13377">
    <property type="entry name" value="Peripla_BP_3"/>
    <property type="match status" value="1"/>
</dbReference>
<organism evidence="6 7">
    <name type="scientific">Frondihabitans sucicola</name>
    <dbReference type="NCBI Taxonomy" id="1268041"/>
    <lineage>
        <taxon>Bacteria</taxon>
        <taxon>Bacillati</taxon>
        <taxon>Actinomycetota</taxon>
        <taxon>Actinomycetes</taxon>
        <taxon>Micrococcales</taxon>
        <taxon>Microbacteriaceae</taxon>
        <taxon>Frondihabitans</taxon>
    </lineage>
</organism>
<keyword evidence="3" id="KW-0238">DNA-binding</keyword>
<dbReference type="Proteomes" id="UP001321486">
    <property type="component" value="Chromosome"/>
</dbReference>
<name>A0ABN6XZB2_9MICO</name>
<evidence type="ECO:0000256" key="4">
    <source>
        <dbReference type="ARBA" id="ARBA00023163"/>
    </source>
</evidence>
<dbReference type="CDD" id="cd06267">
    <property type="entry name" value="PBP1_LacI_sugar_binding-like"/>
    <property type="match status" value="1"/>
</dbReference>
<dbReference type="SUPFAM" id="SSF53822">
    <property type="entry name" value="Periplasmic binding protein-like I"/>
    <property type="match status" value="1"/>
</dbReference>
<evidence type="ECO:0000256" key="3">
    <source>
        <dbReference type="ARBA" id="ARBA00023125"/>
    </source>
</evidence>
<dbReference type="InterPro" id="IPR046335">
    <property type="entry name" value="LacI/GalR-like_sensor"/>
</dbReference>
<accession>A0ABN6XZB2</accession>
<evidence type="ECO:0000256" key="1">
    <source>
        <dbReference type="ARBA" id="ARBA00022491"/>
    </source>
</evidence>
<keyword evidence="2" id="KW-0805">Transcription regulation</keyword>
<protein>
    <recommendedName>
        <fullName evidence="5">Transcriptional regulator LacI/GalR-like sensor domain-containing protein</fullName>
    </recommendedName>
</protein>
<dbReference type="InterPro" id="IPR028082">
    <property type="entry name" value="Peripla_BP_I"/>
</dbReference>
<keyword evidence="4" id="KW-0804">Transcription</keyword>
<feature type="domain" description="Transcriptional regulator LacI/GalR-like sensor" evidence="5">
    <location>
        <begin position="94"/>
        <end position="264"/>
    </location>
</feature>